<dbReference type="InterPro" id="IPR036830">
    <property type="entry name" value="PP_kinase_middle_dom_sf"/>
</dbReference>
<dbReference type="GO" id="GO:0009358">
    <property type="term" value="C:polyphosphate kinase complex"/>
    <property type="evidence" value="ECO:0007669"/>
    <property type="project" value="InterPro"/>
</dbReference>
<dbReference type="InterPro" id="IPR041108">
    <property type="entry name" value="PP_kinase_C_1"/>
</dbReference>
<dbReference type="Gene3D" id="3.30.1840.10">
    <property type="entry name" value="Polyphosphate kinase middle domain"/>
    <property type="match status" value="1"/>
</dbReference>
<dbReference type="CDD" id="cd09168">
    <property type="entry name" value="PLDc_PaPPK1_C2_like"/>
    <property type="match status" value="1"/>
</dbReference>
<dbReference type="InterPro" id="IPR036832">
    <property type="entry name" value="PPK_N_dom_sf"/>
</dbReference>
<evidence type="ECO:0000256" key="3">
    <source>
        <dbReference type="ARBA" id="ARBA00022679"/>
    </source>
</evidence>
<dbReference type="Pfam" id="PF02503">
    <property type="entry name" value="PP_kinase"/>
    <property type="match status" value="1"/>
</dbReference>
<evidence type="ECO:0000313" key="10">
    <source>
        <dbReference type="EMBL" id="CAB4322812.1"/>
    </source>
</evidence>
<evidence type="ECO:0000256" key="2">
    <source>
        <dbReference type="ARBA" id="ARBA00022553"/>
    </source>
</evidence>
<evidence type="ECO:0000256" key="4">
    <source>
        <dbReference type="ARBA" id="ARBA00022723"/>
    </source>
</evidence>
<dbReference type="HAMAP" id="MF_00347">
    <property type="entry name" value="Polyphosphate_kinase"/>
    <property type="match status" value="1"/>
</dbReference>
<dbReference type="PANTHER" id="PTHR30218:SF0">
    <property type="entry name" value="POLYPHOSPHATE KINASE"/>
    <property type="match status" value="1"/>
</dbReference>
<dbReference type="Pfam" id="PF17941">
    <property type="entry name" value="PP_kinase_C_1"/>
    <property type="match status" value="1"/>
</dbReference>
<dbReference type="SUPFAM" id="SSF56024">
    <property type="entry name" value="Phospholipase D/nuclease"/>
    <property type="match status" value="2"/>
</dbReference>
<keyword evidence="7" id="KW-0067">ATP-binding</keyword>
<dbReference type="PROSITE" id="PS50035">
    <property type="entry name" value="PLD"/>
    <property type="match status" value="1"/>
</dbReference>
<protein>
    <recommendedName>
        <fullName evidence="1">ATP-polyphosphate phosphotransferase</fullName>
        <ecNumber evidence="1">2.7.4.1</ecNumber>
    </recommendedName>
</protein>
<keyword evidence="4" id="KW-0479">Metal-binding</keyword>
<dbReference type="Pfam" id="PF13090">
    <property type="entry name" value="PP_kinase_C"/>
    <property type="match status" value="1"/>
</dbReference>
<sequence>MSEGSPTHQPERDITTCAAVGTSRPVLSGGPDDPGASPERFLNRELSWLDFDARVLALASNPAMPLLERLKFVAIFSQNLDEFFQVRVAGLKDQVAAGLGNRTADGRSARTQLREIRERLQIERRRAESVFLDELVPELARSGVVFASFADLDAADRAHLGTYFDERIFPVLTPLAVDPGHPFPYISDLSLNLAVVVNDPVTGDHRFARVKVPNLLPRFVVMPDGVRFVSLEEVIAEHLAVLFPGMVLGQHHAFRVTRNADLTLEEEDADDLLEAVELELRRRRFGRAVRLEVDQDVSGEILDLLVRELDLDPEDVYLCSGPLDLGGLWTVHGIDRPDLKDEPWVPITQARLVGDTPDEPVDMFSVIRDGDVLLHHPYESFSSSVEEFIRQASRDPQVLAIKLTLYRTSSDTSIIKSLVRAAERGKQVAALVELKARFDEKKNIGWARELENAGVHVVYGLKGLKIHTKTTLVVRDEPDGIRRYSHVGTGNYNPKTARLYDDLGLLTCDPQVGSDLTQLFNLLTGFARDPQFAKLLVAPRSVRPGIAELIAGEAAHGPEGRIVLKMNSLVDPVLIDALYAASQAGNRIDLIVRGICCLRPGVPGLSENIRVRSIVGRYLEHSRIYHFDHGHDGGPISYIGSADLMPRNLDRRVEALVPIEDESLQRRLQQIIEVQLADDQLAWRLEADSTWSKVPGGSGIDTHRVLEELALERRDVS</sequence>
<dbReference type="InterPro" id="IPR025200">
    <property type="entry name" value="PPK_C_dom2"/>
</dbReference>
<dbReference type="InterPro" id="IPR024953">
    <property type="entry name" value="PP_kinase_middle"/>
</dbReference>
<name>A0A6J5YGV6_9ZZZZ</name>
<evidence type="ECO:0000256" key="1">
    <source>
        <dbReference type="ARBA" id="ARBA00012960"/>
    </source>
</evidence>
<evidence type="ECO:0000313" key="11">
    <source>
        <dbReference type="EMBL" id="CAB4953152.1"/>
    </source>
</evidence>
<accession>A0A6J5YGV6</accession>
<keyword evidence="6" id="KW-0418">Kinase</keyword>
<dbReference type="SUPFAM" id="SSF140356">
    <property type="entry name" value="PPK N-terminal domain-like"/>
    <property type="match status" value="1"/>
</dbReference>
<evidence type="ECO:0000256" key="6">
    <source>
        <dbReference type="ARBA" id="ARBA00022777"/>
    </source>
</evidence>
<dbReference type="GO" id="GO:0006799">
    <property type="term" value="P:polyphosphate biosynthetic process"/>
    <property type="evidence" value="ECO:0007669"/>
    <property type="project" value="InterPro"/>
</dbReference>
<dbReference type="EMBL" id="CAFBNC010000142">
    <property type="protein sequence ID" value="CAB4953152.1"/>
    <property type="molecule type" value="Genomic_DNA"/>
</dbReference>
<feature type="domain" description="PLD phosphodiesterase" evidence="9">
    <location>
        <begin position="616"/>
        <end position="648"/>
    </location>
</feature>
<dbReference type="PIRSF" id="PIRSF015589">
    <property type="entry name" value="PP_kinase"/>
    <property type="match status" value="1"/>
</dbReference>
<dbReference type="Pfam" id="PF13089">
    <property type="entry name" value="PP_kinase_N"/>
    <property type="match status" value="1"/>
</dbReference>
<dbReference type="EMBL" id="CAEMXZ010000016">
    <property type="protein sequence ID" value="CAB4322812.1"/>
    <property type="molecule type" value="Genomic_DNA"/>
</dbReference>
<dbReference type="GO" id="GO:0008976">
    <property type="term" value="F:polyphosphate kinase activity"/>
    <property type="evidence" value="ECO:0007669"/>
    <property type="project" value="UniProtKB-EC"/>
</dbReference>
<evidence type="ECO:0000256" key="5">
    <source>
        <dbReference type="ARBA" id="ARBA00022741"/>
    </source>
</evidence>
<proteinExistence type="inferred from homology"/>
<dbReference type="SUPFAM" id="SSF143724">
    <property type="entry name" value="PHP14-like"/>
    <property type="match status" value="1"/>
</dbReference>
<keyword evidence="3" id="KW-0808">Transferase</keyword>
<dbReference type="InterPro" id="IPR001736">
    <property type="entry name" value="PLipase_D/transphosphatidylase"/>
</dbReference>
<keyword evidence="8" id="KW-0460">Magnesium</keyword>
<dbReference type="NCBIfam" id="NF003917">
    <property type="entry name" value="PRK05443.1-1"/>
    <property type="match status" value="1"/>
</dbReference>
<dbReference type="Gene3D" id="3.30.870.10">
    <property type="entry name" value="Endonuclease Chain A"/>
    <property type="match status" value="2"/>
</dbReference>
<dbReference type="AlphaFoldDB" id="A0A6J5YGV6"/>
<gene>
    <name evidence="10" type="ORF">UFOPK1392_00549</name>
    <name evidence="11" type="ORF">UFOPK3733_01999</name>
</gene>
<dbReference type="GO" id="GO:0046872">
    <property type="term" value="F:metal ion binding"/>
    <property type="evidence" value="ECO:0007669"/>
    <property type="project" value="UniProtKB-KW"/>
</dbReference>
<dbReference type="GO" id="GO:0005524">
    <property type="term" value="F:ATP binding"/>
    <property type="evidence" value="ECO:0007669"/>
    <property type="project" value="UniProtKB-KW"/>
</dbReference>
<dbReference type="EC" id="2.7.4.1" evidence="1"/>
<dbReference type="NCBIfam" id="NF003921">
    <property type="entry name" value="PRK05443.2-2"/>
    <property type="match status" value="1"/>
</dbReference>
<dbReference type="NCBIfam" id="TIGR03705">
    <property type="entry name" value="poly_P_kin"/>
    <property type="match status" value="1"/>
</dbReference>
<dbReference type="NCBIfam" id="NF003918">
    <property type="entry name" value="PRK05443.1-2"/>
    <property type="match status" value="1"/>
</dbReference>
<dbReference type="PANTHER" id="PTHR30218">
    <property type="entry name" value="POLYPHOSPHATE KINASE"/>
    <property type="match status" value="1"/>
</dbReference>
<dbReference type="Gene3D" id="1.20.58.310">
    <property type="entry name" value="Polyphosphate kinase N-terminal domain"/>
    <property type="match status" value="1"/>
</dbReference>
<evidence type="ECO:0000256" key="7">
    <source>
        <dbReference type="ARBA" id="ARBA00022840"/>
    </source>
</evidence>
<keyword evidence="2" id="KW-0597">Phosphoprotein</keyword>
<dbReference type="FunFam" id="3.30.870.10:FF:000001">
    <property type="entry name" value="Polyphosphate kinase"/>
    <property type="match status" value="1"/>
</dbReference>
<dbReference type="InterPro" id="IPR025198">
    <property type="entry name" value="PPK_N_dom"/>
</dbReference>
<dbReference type="NCBIfam" id="NF003922">
    <property type="entry name" value="PRK05443.2-3"/>
    <property type="match status" value="1"/>
</dbReference>
<evidence type="ECO:0000259" key="9">
    <source>
        <dbReference type="PROSITE" id="PS50035"/>
    </source>
</evidence>
<evidence type="ECO:0000256" key="8">
    <source>
        <dbReference type="ARBA" id="ARBA00022842"/>
    </source>
</evidence>
<organism evidence="10">
    <name type="scientific">freshwater metagenome</name>
    <dbReference type="NCBI Taxonomy" id="449393"/>
    <lineage>
        <taxon>unclassified sequences</taxon>
        <taxon>metagenomes</taxon>
        <taxon>ecological metagenomes</taxon>
    </lineage>
</organism>
<keyword evidence="5" id="KW-0547">Nucleotide-binding</keyword>
<dbReference type="InterPro" id="IPR003414">
    <property type="entry name" value="PP_kinase"/>
</dbReference>
<reference evidence="10" key="1">
    <citation type="submission" date="2020-05" db="EMBL/GenBank/DDBJ databases">
        <authorList>
            <person name="Chiriac C."/>
            <person name="Salcher M."/>
            <person name="Ghai R."/>
            <person name="Kavagutti S V."/>
        </authorList>
    </citation>
    <scope>NUCLEOTIDE SEQUENCE</scope>
</reference>
<dbReference type="CDD" id="cd09165">
    <property type="entry name" value="PLDc_PaPPK1_C1_like"/>
    <property type="match status" value="1"/>
</dbReference>